<keyword evidence="2 5" id="KW-0378">Hydrolase</keyword>
<evidence type="ECO:0000256" key="1">
    <source>
        <dbReference type="ARBA" id="ARBA00022741"/>
    </source>
</evidence>
<dbReference type="Gene3D" id="2.40.100.10">
    <property type="entry name" value="Cyclophilin-like"/>
    <property type="match status" value="1"/>
</dbReference>
<dbReference type="GO" id="GO:0005524">
    <property type="term" value="F:ATP binding"/>
    <property type="evidence" value="ECO:0007669"/>
    <property type="project" value="UniProtKB-KW"/>
</dbReference>
<dbReference type="InterPro" id="IPR029000">
    <property type="entry name" value="Cyclophilin-like_dom_sf"/>
</dbReference>
<name>A0A3S9P5U5_9BACT</name>
<evidence type="ECO:0000256" key="2">
    <source>
        <dbReference type="ARBA" id="ARBA00022801"/>
    </source>
</evidence>
<dbReference type="KEGG" id="fll:EI427_15330"/>
<dbReference type="InterPro" id="IPR003833">
    <property type="entry name" value="CT_C_D"/>
</dbReference>
<keyword evidence="6" id="KW-1185">Reference proteome</keyword>
<dbReference type="EC" id="3.5.2.9" evidence="5"/>
<feature type="domain" description="Carboxyltransferase" evidence="4">
    <location>
        <begin position="1"/>
        <end position="200"/>
    </location>
</feature>
<protein>
    <submittedName>
        <fullName evidence="5">5-oxoprolinase subunit PxpB</fullName>
        <ecNumber evidence="5">3.5.2.9</ecNumber>
    </submittedName>
</protein>
<gene>
    <name evidence="5" type="primary">pxpB</name>
    <name evidence="5" type="ORF">EI427_15330</name>
</gene>
<sequence length="219" mass="24560">MTIKQFGENGLLIQFENIISTQIHLLVSSYYQKLIEVSFDGLLSIIPAYNSITIVFNSSITDFLSIRKKVEDLDIKIKTRTDQKVIEIPVCYDPSLGLDIEFVANHNALTINDIIQLHTSPLYTVYMLGFSPGFMYLGGLDNKLFIPRKENPRLKISAGAVGLADKQTGIYPSATPGGWQIIGQTPLSIFKLNEKPLVQMGDLVKFRPIDLETYNQMSI</sequence>
<reference evidence="5 6" key="1">
    <citation type="submission" date="2018-12" db="EMBL/GenBank/DDBJ databases">
        <title>Flammeovirga pectinis sp. nov., isolated from the gut of the Korean scallop, Patinopecten yessoensis.</title>
        <authorList>
            <person name="Bae J.-W."/>
            <person name="Jeong Y.-S."/>
            <person name="Kang W."/>
        </authorList>
    </citation>
    <scope>NUCLEOTIDE SEQUENCE [LARGE SCALE GENOMIC DNA]</scope>
    <source>
        <strain evidence="5 6">L12M1</strain>
    </source>
</reference>
<dbReference type="PANTHER" id="PTHR34698:SF2">
    <property type="entry name" value="5-OXOPROLINASE SUBUNIT B"/>
    <property type="match status" value="1"/>
</dbReference>
<dbReference type="RefSeq" id="WP_126616272.1">
    <property type="nucleotide sequence ID" value="NZ_CP034562.1"/>
</dbReference>
<keyword evidence="3" id="KW-0067">ATP-binding</keyword>
<dbReference type="Proteomes" id="UP000267268">
    <property type="component" value="Chromosome 1"/>
</dbReference>
<dbReference type="EMBL" id="CP034562">
    <property type="protein sequence ID" value="AZQ63543.1"/>
    <property type="molecule type" value="Genomic_DNA"/>
</dbReference>
<dbReference type="OrthoDB" id="9778567at2"/>
<evidence type="ECO:0000313" key="5">
    <source>
        <dbReference type="EMBL" id="AZQ63543.1"/>
    </source>
</evidence>
<dbReference type="SMART" id="SM00796">
    <property type="entry name" value="AHS1"/>
    <property type="match status" value="1"/>
</dbReference>
<dbReference type="AlphaFoldDB" id="A0A3S9P5U5"/>
<dbReference type="InterPro" id="IPR010016">
    <property type="entry name" value="PxpB"/>
</dbReference>
<proteinExistence type="predicted"/>
<dbReference type="SUPFAM" id="SSF160467">
    <property type="entry name" value="PH0987 N-terminal domain-like"/>
    <property type="match status" value="1"/>
</dbReference>
<dbReference type="SUPFAM" id="SSF50891">
    <property type="entry name" value="Cyclophilin-like"/>
    <property type="match status" value="1"/>
</dbReference>
<evidence type="ECO:0000259" key="4">
    <source>
        <dbReference type="SMART" id="SM00796"/>
    </source>
</evidence>
<evidence type="ECO:0000313" key="6">
    <source>
        <dbReference type="Proteomes" id="UP000267268"/>
    </source>
</evidence>
<dbReference type="Pfam" id="PF02682">
    <property type="entry name" value="CT_C_D"/>
    <property type="match status" value="1"/>
</dbReference>
<dbReference type="Gene3D" id="3.30.1360.40">
    <property type="match status" value="1"/>
</dbReference>
<organism evidence="5 6">
    <name type="scientific">Flammeovirga pectinis</name>
    <dbReference type="NCBI Taxonomy" id="2494373"/>
    <lineage>
        <taxon>Bacteria</taxon>
        <taxon>Pseudomonadati</taxon>
        <taxon>Bacteroidota</taxon>
        <taxon>Cytophagia</taxon>
        <taxon>Cytophagales</taxon>
        <taxon>Flammeovirgaceae</taxon>
        <taxon>Flammeovirga</taxon>
    </lineage>
</organism>
<evidence type="ECO:0000256" key="3">
    <source>
        <dbReference type="ARBA" id="ARBA00022840"/>
    </source>
</evidence>
<dbReference type="NCBIfam" id="TIGR00370">
    <property type="entry name" value="5-oxoprolinase subunit PxpB"/>
    <property type="match status" value="1"/>
</dbReference>
<keyword evidence="1" id="KW-0547">Nucleotide-binding</keyword>
<dbReference type="GO" id="GO:0017168">
    <property type="term" value="F:5-oxoprolinase (ATP-hydrolyzing) activity"/>
    <property type="evidence" value="ECO:0007669"/>
    <property type="project" value="UniProtKB-EC"/>
</dbReference>
<dbReference type="PANTHER" id="PTHR34698">
    <property type="entry name" value="5-OXOPROLINASE SUBUNIT B"/>
    <property type="match status" value="1"/>
</dbReference>
<accession>A0A3S9P5U5</accession>